<dbReference type="Gene3D" id="1.10.287.1490">
    <property type="match status" value="1"/>
</dbReference>
<gene>
    <name evidence="3" type="ORF">SCLTRI_LOCUS10588</name>
</gene>
<protein>
    <submittedName>
        <fullName evidence="3">Ccbb046c-ec4e-4371-bc0a-c879242015ec</fullName>
    </submittedName>
</protein>
<feature type="coiled-coil region" evidence="1">
    <location>
        <begin position="564"/>
        <end position="598"/>
    </location>
</feature>
<accession>A0A8H2W5D6</accession>
<evidence type="ECO:0000313" key="3">
    <source>
        <dbReference type="EMBL" id="CAD6457421.1"/>
    </source>
</evidence>
<organism evidence="3 4">
    <name type="scientific">Sclerotinia trifoliorum</name>
    <dbReference type="NCBI Taxonomy" id="28548"/>
    <lineage>
        <taxon>Eukaryota</taxon>
        <taxon>Fungi</taxon>
        <taxon>Dikarya</taxon>
        <taxon>Ascomycota</taxon>
        <taxon>Pezizomycotina</taxon>
        <taxon>Leotiomycetes</taxon>
        <taxon>Helotiales</taxon>
        <taxon>Sclerotiniaceae</taxon>
        <taxon>Sclerotinia</taxon>
    </lineage>
</organism>
<dbReference type="AlphaFoldDB" id="A0A8H2W5D6"/>
<name>A0A8H2W5D6_9HELO</name>
<keyword evidence="1" id="KW-0175">Coiled coil</keyword>
<feature type="coiled-coil region" evidence="1">
    <location>
        <begin position="281"/>
        <end position="395"/>
    </location>
</feature>
<feature type="region of interest" description="Disordered" evidence="2">
    <location>
        <begin position="1"/>
        <end position="30"/>
    </location>
</feature>
<sequence>MSKNMDNFVPSTPPALFIPKKKETQPKLSLSDMLAAKEAAKLSPKQSVADSEMSGTANTYVFGAASNASSPSAFRFGAMANSPMPTSTLSPDMEKTRKLEKELKRLTHEQNESLKELKRERAINAKTIADLTMVIQTAEDSSTQTIADLNAAIKTAVEEKNEFERNYLTVFDALTRANDTADEANYHADQCDDQIKRLEREKKNQNTINRRLNEVINNLRAKVVSLEEKVDSLEDEMEVKLGDIQVAETEITVKTEELKVSQGELEAFKLEASGISFNHEQKNAGDRLRALEGEHQELANKFQELGDEKAKLMVEGQTILNERDQLKLQLNDATVKFNTLQQDHVRVQAEITQAQPRVWELQQTANRATALDMENESLTEKLEQANCDLAQIKLNHTQAIEAKDRIISESGHALLDSNLKDTSNVQSEFHKTIEELQAKILDQATAHQNDIALFEAKIAELSEGQEAKLLSLLDSYKSIVTKKEEIIAQANAQAKSADKDVASLKFDLSIAKGSADALQLKVDTLQGDLGASHKTVLSLQSEAKHVRTEFDVLKDEMTSTRTLLDDISRKTESANKQLAEKKEELAAERNAHEATKAMHAASIDRLAKDKHKSDSVVAANSRQRMTVPRRTALRPIRSTWPVITEEEPEFINEDVTFPVIPTRIRGCRCTAPATIPRLDFEDEKLFSPSPEVRVEHARFILRQFTQLTMSPFQFMDSEPANVTISDSIPKAEEPVVKVDLPQATEEEKQNAEAPIPSLGVVVVAVPKKKHVRAPSAICRFSLVLFFLFVISLIAMSTKVAPTQRGPVLSIGMTSVAARTATPVISTVVSTDPIVATVTTVATVVSVEEPKSTELVAPVSWDKVSLQVLYPTRILHLGERVLESTFHYWKALEVRILRVVNLFRRGG</sequence>
<evidence type="ECO:0000256" key="1">
    <source>
        <dbReference type="SAM" id="Coils"/>
    </source>
</evidence>
<proteinExistence type="predicted"/>
<feature type="coiled-coil region" evidence="1">
    <location>
        <begin position="146"/>
        <end position="250"/>
    </location>
</feature>
<dbReference type="Proteomes" id="UP000624404">
    <property type="component" value="Unassembled WGS sequence"/>
</dbReference>
<evidence type="ECO:0000256" key="2">
    <source>
        <dbReference type="SAM" id="MobiDB-lite"/>
    </source>
</evidence>
<comment type="caution">
    <text evidence="3">The sequence shown here is derived from an EMBL/GenBank/DDBJ whole genome shotgun (WGS) entry which is preliminary data.</text>
</comment>
<reference evidence="3" key="1">
    <citation type="submission" date="2020-10" db="EMBL/GenBank/DDBJ databases">
        <authorList>
            <person name="Kusch S."/>
        </authorList>
    </citation>
    <scope>NUCLEOTIDE SEQUENCE</scope>
    <source>
        <strain evidence="3">SwB9</strain>
    </source>
</reference>
<keyword evidence="4" id="KW-1185">Reference proteome</keyword>
<evidence type="ECO:0000313" key="4">
    <source>
        <dbReference type="Proteomes" id="UP000624404"/>
    </source>
</evidence>
<dbReference type="OrthoDB" id="3549872at2759"/>
<dbReference type="EMBL" id="CAJHIA010000040">
    <property type="protein sequence ID" value="CAD6457421.1"/>
    <property type="molecule type" value="Genomic_DNA"/>
</dbReference>